<reference evidence="2" key="1">
    <citation type="submission" date="2021-01" db="EMBL/GenBank/DDBJ databases">
        <title>Modified the classification status of verrucomicrobia.</title>
        <authorList>
            <person name="Feng X."/>
        </authorList>
    </citation>
    <scope>NUCLEOTIDE SEQUENCE</scope>
    <source>
        <strain evidence="2">JCM 18052</strain>
    </source>
</reference>
<organism evidence="2 3">
    <name type="scientific">Luteolibacter yonseiensis</name>
    <dbReference type="NCBI Taxonomy" id="1144680"/>
    <lineage>
        <taxon>Bacteria</taxon>
        <taxon>Pseudomonadati</taxon>
        <taxon>Verrucomicrobiota</taxon>
        <taxon>Verrucomicrobiia</taxon>
        <taxon>Verrucomicrobiales</taxon>
        <taxon>Verrucomicrobiaceae</taxon>
        <taxon>Luteolibacter</taxon>
    </lineage>
</organism>
<evidence type="ECO:0000313" key="2">
    <source>
        <dbReference type="EMBL" id="MBK1815945.1"/>
    </source>
</evidence>
<feature type="transmembrane region" description="Helical" evidence="1">
    <location>
        <begin position="7"/>
        <end position="35"/>
    </location>
</feature>
<keyword evidence="1" id="KW-1133">Transmembrane helix</keyword>
<dbReference type="Proteomes" id="UP000600139">
    <property type="component" value="Unassembled WGS sequence"/>
</dbReference>
<keyword evidence="3" id="KW-1185">Reference proteome</keyword>
<dbReference type="EMBL" id="JAENIK010000011">
    <property type="protein sequence ID" value="MBK1815945.1"/>
    <property type="molecule type" value="Genomic_DNA"/>
</dbReference>
<comment type="caution">
    <text evidence="2">The sequence shown here is derived from an EMBL/GenBank/DDBJ whole genome shotgun (WGS) entry which is preliminary data.</text>
</comment>
<sequence length="366" mass="40188">MKLVRKTIFWLHLGIGLLAGVLVLMMSVTGVLMAFERQIVEKADGFHITATGNPLGPEAHLDGLRTAKQPPSSLGFERDATRPVVYQFGKEKAVFSDPYTGKSLGNGNTAVRGFFKFILSWHRWLGREGASQATGKAIIGIGNLMFLFLLVTGVFLWFPKRWTRSGVKAITLLQKRLKGRARDWNWHNVFGFWAAIPLLVIVISGTVISQPWATTLVFHLAGETPPVQGERKKPAPFTLPESLAGLDAAFATVKSSNPDWQSIQLQLPFAKTATFIVADSHRGRPDLRRTITVDLATSGIVKSEGFDDLGPGRQTRTWIRWLHTGEAGGLPGQTIAGLAATASAVLVWTGFALSFRRFFKKRRAAA</sequence>
<dbReference type="PANTHER" id="PTHR34219">
    <property type="entry name" value="IRON-REGULATED INNER MEMBRANE PROTEIN-RELATED"/>
    <property type="match status" value="1"/>
</dbReference>
<dbReference type="RefSeq" id="WP_200350905.1">
    <property type="nucleotide sequence ID" value="NZ_BAABHZ010000006.1"/>
</dbReference>
<gene>
    <name evidence="2" type="ORF">JIN84_09965</name>
</gene>
<protein>
    <submittedName>
        <fullName evidence="2">PepSY domain-containing protein</fullName>
    </submittedName>
</protein>
<accession>A0A934VBA4</accession>
<evidence type="ECO:0000313" key="3">
    <source>
        <dbReference type="Proteomes" id="UP000600139"/>
    </source>
</evidence>
<proteinExistence type="predicted"/>
<dbReference type="Pfam" id="PF03929">
    <property type="entry name" value="PepSY_TM"/>
    <property type="match status" value="1"/>
</dbReference>
<feature type="transmembrane region" description="Helical" evidence="1">
    <location>
        <begin position="335"/>
        <end position="355"/>
    </location>
</feature>
<keyword evidence="1" id="KW-0812">Transmembrane</keyword>
<dbReference type="PANTHER" id="PTHR34219:SF3">
    <property type="entry name" value="BLL7967 PROTEIN"/>
    <property type="match status" value="1"/>
</dbReference>
<dbReference type="AlphaFoldDB" id="A0A934VBA4"/>
<evidence type="ECO:0000256" key="1">
    <source>
        <dbReference type="SAM" id="Phobius"/>
    </source>
</evidence>
<feature type="transmembrane region" description="Helical" evidence="1">
    <location>
        <begin position="186"/>
        <end position="208"/>
    </location>
</feature>
<keyword evidence="1" id="KW-0472">Membrane</keyword>
<dbReference type="InterPro" id="IPR005625">
    <property type="entry name" value="PepSY-ass_TM"/>
</dbReference>
<feature type="transmembrane region" description="Helical" evidence="1">
    <location>
        <begin position="137"/>
        <end position="158"/>
    </location>
</feature>
<name>A0A934VBA4_9BACT</name>